<reference evidence="9" key="1">
    <citation type="submission" date="2016-10" db="EMBL/GenBank/DDBJ databases">
        <authorList>
            <person name="Varghese N."/>
            <person name="Submissions S."/>
        </authorList>
    </citation>
    <scope>NUCLEOTIDE SEQUENCE [LARGE SCALE GENOMIC DNA]</scope>
    <source>
        <strain evidence="9">CGMCC 4.5579</strain>
    </source>
</reference>
<name>A0A1I5L544_9PSEU</name>
<dbReference type="InterPro" id="IPR018060">
    <property type="entry name" value="HTH_AraC"/>
</dbReference>
<gene>
    <name evidence="8" type="ORF">SAMN05421810_101405</name>
</gene>
<dbReference type="InterPro" id="IPR018062">
    <property type="entry name" value="HTH_AraC-typ_CS"/>
</dbReference>
<dbReference type="EMBL" id="FOWW01000001">
    <property type="protein sequence ID" value="SFO92313.1"/>
    <property type="molecule type" value="Genomic_DNA"/>
</dbReference>
<dbReference type="Pfam" id="PF12833">
    <property type="entry name" value="HTH_18"/>
    <property type="match status" value="1"/>
</dbReference>
<dbReference type="Proteomes" id="UP000198727">
    <property type="component" value="Unassembled WGS sequence"/>
</dbReference>
<organism evidence="8 9">
    <name type="scientific">Amycolatopsis arida</name>
    <dbReference type="NCBI Taxonomy" id="587909"/>
    <lineage>
        <taxon>Bacteria</taxon>
        <taxon>Bacillati</taxon>
        <taxon>Actinomycetota</taxon>
        <taxon>Actinomycetes</taxon>
        <taxon>Pseudonocardiales</taxon>
        <taxon>Pseudonocardiaceae</taxon>
        <taxon>Amycolatopsis</taxon>
    </lineage>
</organism>
<dbReference type="Pfam" id="PF02311">
    <property type="entry name" value="AraC_binding"/>
    <property type="match status" value="1"/>
</dbReference>
<dbReference type="SUPFAM" id="SSF46689">
    <property type="entry name" value="Homeodomain-like"/>
    <property type="match status" value="1"/>
</dbReference>
<evidence type="ECO:0000256" key="3">
    <source>
        <dbReference type="ARBA" id="ARBA00023125"/>
    </source>
</evidence>
<dbReference type="SUPFAM" id="SSF51182">
    <property type="entry name" value="RmlC-like cupins"/>
    <property type="match status" value="1"/>
</dbReference>
<dbReference type="GO" id="GO:0043565">
    <property type="term" value="F:sequence-specific DNA binding"/>
    <property type="evidence" value="ECO:0007669"/>
    <property type="project" value="InterPro"/>
</dbReference>
<dbReference type="STRING" id="587909.SAMN05421810_101405"/>
<dbReference type="PROSITE" id="PS01124">
    <property type="entry name" value="HTH_ARAC_FAMILY_2"/>
    <property type="match status" value="1"/>
</dbReference>
<keyword evidence="1" id="KW-0678">Repressor</keyword>
<dbReference type="InterPro" id="IPR014710">
    <property type="entry name" value="RmlC-like_jellyroll"/>
</dbReference>
<keyword evidence="3 8" id="KW-0238">DNA-binding</keyword>
<accession>A0A1I5L544</accession>
<feature type="domain" description="HTH araC/xylS-type" evidence="7">
    <location>
        <begin position="157"/>
        <end position="254"/>
    </location>
</feature>
<keyword evidence="2" id="KW-0805">Transcription regulation</keyword>
<dbReference type="CDD" id="cd06124">
    <property type="entry name" value="cupin_NimR-like_N"/>
    <property type="match status" value="1"/>
</dbReference>
<keyword evidence="4" id="KW-0804">Transcription</keyword>
<dbReference type="Gene3D" id="1.10.10.60">
    <property type="entry name" value="Homeodomain-like"/>
    <property type="match status" value="1"/>
</dbReference>
<dbReference type="PANTHER" id="PTHR11019:SF199">
    <property type="entry name" value="HTH-TYPE TRANSCRIPTIONAL REGULATOR NIMR"/>
    <property type="match status" value="1"/>
</dbReference>
<dbReference type="PANTHER" id="PTHR11019">
    <property type="entry name" value="HTH-TYPE TRANSCRIPTIONAL REGULATOR NIMR"/>
    <property type="match status" value="1"/>
</dbReference>
<sequence length="254" mass="26797">MSPDGHVVGVVPPGVGAMVLGEFALPVNGWTPAHVHNHHQLAWAAGGVALVEVGAVQWVLPPNRALWLPAGVVHRTGAAGRAALRGVYLDPARCPVDWPAPAMVAVGPLLRELLEYLTHGELTPPARLRAEAVVFDLLEPVAVAPIGAPRPADPRARRVADALLADPADQRDLADFGREVGASPRHLTRIFRAETGLTFGRWRTQARLRAALPMLAEGMPLAAVARRVGYATPSAFAAAFRKGVGLPPAAYFAG</sequence>
<dbReference type="InterPro" id="IPR011051">
    <property type="entry name" value="RmlC_Cupin_sf"/>
</dbReference>
<dbReference type="AlphaFoldDB" id="A0A1I5L544"/>
<dbReference type="Gene3D" id="2.60.120.10">
    <property type="entry name" value="Jelly Rolls"/>
    <property type="match status" value="1"/>
</dbReference>
<dbReference type="FunFam" id="1.10.10.60:FF:000132">
    <property type="entry name" value="AraC family transcriptional regulator"/>
    <property type="match status" value="1"/>
</dbReference>
<evidence type="ECO:0000256" key="2">
    <source>
        <dbReference type="ARBA" id="ARBA00023015"/>
    </source>
</evidence>
<dbReference type="SMART" id="SM00342">
    <property type="entry name" value="HTH_ARAC"/>
    <property type="match status" value="1"/>
</dbReference>
<evidence type="ECO:0000256" key="5">
    <source>
        <dbReference type="ARBA" id="ARBA00074140"/>
    </source>
</evidence>
<dbReference type="InterPro" id="IPR009057">
    <property type="entry name" value="Homeodomain-like_sf"/>
</dbReference>
<evidence type="ECO:0000256" key="4">
    <source>
        <dbReference type="ARBA" id="ARBA00023163"/>
    </source>
</evidence>
<evidence type="ECO:0000256" key="1">
    <source>
        <dbReference type="ARBA" id="ARBA00022491"/>
    </source>
</evidence>
<proteinExistence type="predicted"/>
<evidence type="ECO:0000313" key="8">
    <source>
        <dbReference type="EMBL" id="SFO92313.1"/>
    </source>
</evidence>
<protein>
    <recommendedName>
        <fullName evidence="5">HTH-type transcriptional regulator RipA</fullName>
    </recommendedName>
    <alternativeName>
        <fullName evidence="6">Repressor of iron proteins A</fullName>
    </alternativeName>
</protein>
<evidence type="ECO:0000313" key="9">
    <source>
        <dbReference type="Proteomes" id="UP000198727"/>
    </source>
</evidence>
<keyword evidence="9" id="KW-1185">Reference proteome</keyword>
<evidence type="ECO:0000259" key="7">
    <source>
        <dbReference type="PROSITE" id="PS01124"/>
    </source>
</evidence>
<dbReference type="InterPro" id="IPR003313">
    <property type="entry name" value="AraC-bd"/>
</dbReference>
<evidence type="ECO:0000256" key="6">
    <source>
        <dbReference type="ARBA" id="ARBA00079449"/>
    </source>
</evidence>
<dbReference type="GO" id="GO:0003700">
    <property type="term" value="F:DNA-binding transcription factor activity"/>
    <property type="evidence" value="ECO:0007669"/>
    <property type="project" value="InterPro"/>
</dbReference>
<dbReference type="PROSITE" id="PS00041">
    <property type="entry name" value="HTH_ARAC_FAMILY_1"/>
    <property type="match status" value="1"/>
</dbReference>